<evidence type="ECO:0000313" key="10">
    <source>
        <dbReference type="Proteomes" id="UP001295444"/>
    </source>
</evidence>
<dbReference type="EMBL" id="OW240918">
    <property type="protein sequence ID" value="CAH2307833.1"/>
    <property type="molecule type" value="Genomic_DNA"/>
</dbReference>
<evidence type="ECO:0000256" key="7">
    <source>
        <dbReference type="ARBA" id="ARBA00040296"/>
    </source>
</evidence>
<dbReference type="PANTHER" id="PTHR42748">
    <property type="entry name" value="NITROGEN METABOLITE REPRESSION PROTEIN NMRA FAMILY MEMBER"/>
    <property type="match status" value="1"/>
</dbReference>
<feature type="domain" description="NmrA-like" evidence="8">
    <location>
        <begin position="28"/>
        <end position="292"/>
    </location>
</feature>
<dbReference type="Gene3D" id="3.40.50.720">
    <property type="entry name" value="NAD(P)-binding Rossmann-like Domain"/>
    <property type="match status" value="1"/>
</dbReference>
<keyword evidence="6" id="KW-0539">Nucleus</keyword>
<dbReference type="InterPro" id="IPR008030">
    <property type="entry name" value="NmrA-like"/>
</dbReference>
<dbReference type="Proteomes" id="UP001295444">
    <property type="component" value="Chromosome 07"/>
</dbReference>
<comment type="similarity">
    <text evidence="3">Belongs to the NmrA-type oxidoreductase family.</text>
</comment>
<evidence type="ECO:0000313" key="9">
    <source>
        <dbReference type="EMBL" id="CAH2307833.1"/>
    </source>
</evidence>
<comment type="subcellular location">
    <subcellularLocation>
        <location evidence="2">Cytoplasm</location>
        <location evidence="2">Perinuclear region</location>
    </subcellularLocation>
    <subcellularLocation>
        <location evidence="1">Nucleus</location>
    </subcellularLocation>
</comment>
<gene>
    <name evidence="9" type="ORF">PECUL_23A024275</name>
</gene>
<accession>A0AAD1SQL3</accession>
<protein>
    <recommendedName>
        <fullName evidence="7">NmrA-like family domain-containing protein 1</fullName>
    </recommendedName>
</protein>
<evidence type="ECO:0000256" key="2">
    <source>
        <dbReference type="ARBA" id="ARBA00004556"/>
    </source>
</evidence>
<dbReference type="CDD" id="cd05251">
    <property type="entry name" value="NmrA_like_SDR_a"/>
    <property type="match status" value="1"/>
</dbReference>
<evidence type="ECO:0000256" key="6">
    <source>
        <dbReference type="ARBA" id="ARBA00023242"/>
    </source>
</evidence>
<evidence type="ECO:0000256" key="3">
    <source>
        <dbReference type="ARBA" id="ARBA00006328"/>
    </source>
</evidence>
<evidence type="ECO:0000256" key="5">
    <source>
        <dbReference type="ARBA" id="ARBA00022857"/>
    </source>
</evidence>
<dbReference type="GO" id="GO:0005634">
    <property type="term" value="C:nucleus"/>
    <property type="evidence" value="ECO:0007669"/>
    <property type="project" value="UniProtKB-SubCell"/>
</dbReference>
<dbReference type="Gene3D" id="3.90.25.10">
    <property type="entry name" value="UDP-galactose 4-epimerase, domain 1"/>
    <property type="match status" value="1"/>
</dbReference>
<evidence type="ECO:0000256" key="4">
    <source>
        <dbReference type="ARBA" id="ARBA00022490"/>
    </source>
</evidence>
<evidence type="ECO:0000256" key="1">
    <source>
        <dbReference type="ARBA" id="ARBA00004123"/>
    </source>
</evidence>
<dbReference type="PROSITE" id="PS51257">
    <property type="entry name" value="PROKAR_LIPOPROTEIN"/>
    <property type="match status" value="1"/>
</dbReference>
<keyword evidence="4" id="KW-0963">Cytoplasm</keyword>
<keyword evidence="10" id="KW-1185">Reference proteome</keyword>
<proteinExistence type="inferred from homology"/>
<organism evidence="9 10">
    <name type="scientific">Pelobates cultripes</name>
    <name type="common">Western spadefoot toad</name>
    <dbReference type="NCBI Taxonomy" id="61616"/>
    <lineage>
        <taxon>Eukaryota</taxon>
        <taxon>Metazoa</taxon>
        <taxon>Chordata</taxon>
        <taxon>Craniata</taxon>
        <taxon>Vertebrata</taxon>
        <taxon>Euteleostomi</taxon>
        <taxon>Amphibia</taxon>
        <taxon>Batrachia</taxon>
        <taxon>Anura</taxon>
        <taxon>Pelobatoidea</taxon>
        <taxon>Pelobatidae</taxon>
        <taxon>Pelobates</taxon>
    </lineage>
</organism>
<name>A0AAD1SQL3_PELCU</name>
<dbReference type="SUPFAM" id="SSF51735">
    <property type="entry name" value="NAD(P)-binding Rossmann-fold domains"/>
    <property type="match status" value="1"/>
</dbReference>
<sequence length="324" mass="35211">MYEVGYRAAECNPRLILSLQASLSCITMTKIIAVFGATGAQGGSVAKALLEDGTFVVRAVTRDTSKPAAVKLKEAGVEVVAADLDDKKSLEAALSGVYGAFVVTNFWEHFSKDKEIAQGKLIADISKSLGLKHVVFSGLEDVKKQTGGKLEVLHFDGKGEVEVYFRSIGVPMTSVRLPSYYENILTFFRPKKSDDGKTYTLSIPMGDVLLDGMSVADLGHVVVSILKSPSEYAGKDIGLSTDKLTVEQYAAILSKATGKTIKDAKVSPVAYEKMGFPGAAELANMFRFYQMIPDRDVSLTLKLNPKAKRFQQWAEENKAAFKDL</sequence>
<dbReference type="FunFam" id="3.40.50.720:FF:000181">
    <property type="entry name" value="NmrA-like family domain-containing protein 1"/>
    <property type="match status" value="1"/>
</dbReference>
<dbReference type="AlphaFoldDB" id="A0AAD1SQL3"/>
<dbReference type="Pfam" id="PF05368">
    <property type="entry name" value="NmrA"/>
    <property type="match status" value="1"/>
</dbReference>
<dbReference type="InterPro" id="IPR036291">
    <property type="entry name" value="NAD(P)-bd_dom_sf"/>
</dbReference>
<dbReference type="GO" id="GO:0048471">
    <property type="term" value="C:perinuclear region of cytoplasm"/>
    <property type="evidence" value="ECO:0007669"/>
    <property type="project" value="UniProtKB-SubCell"/>
</dbReference>
<reference evidence="9" key="1">
    <citation type="submission" date="2022-03" db="EMBL/GenBank/DDBJ databases">
        <authorList>
            <person name="Alioto T."/>
            <person name="Alioto T."/>
            <person name="Gomez Garrido J."/>
        </authorList>
    </citation>
    <scope>NUCLEOTIDE SEQUENCE</scope>
</reference>
<evidence type="ECO:0000259" key="8">
    <source>
        <dbReference type="Pfam" id="PF05368"/>
    </source>
</evidence>
<dbReference type="InterPro" id="IPR051164">
    <property type="entry name" value="NmrA-like_oxidored"/>
</dbReference>
<dbReference type="PANTHER" id="PTHR42748:SF7">
    <property type="entry name" value="NMRA LIKE REDOX SENSOR 1-RELATED"/>
    <property type="match status" value="1"/>
</dbReference>
<keyword evidence="5" id="KW-0521">NADP</keyword>